<dbReference type="Pfam" id="PF04502">
    <property type="entry name" value="Saf4_Yju2"/>
    <property type="match status" value="1"/>
</dbReference>
<dbReference type="STRING" id="6184.A0A430QL78"/>
<dbReference type="PANTHER" id="PTHR12111:SF2">
    <property type="entry name" value="SPLICING FACTOR YJU2B-RELATED"/>
    <property type="match status" value="1"/>
</dbReference>
<feature type="region of interest" description="Disordered" evidence="2">
    <location>
        <begin position="347"/>
        <end position="366"/>
    </location>
</feature>
<organism evidence="3 4">
    <name type="scientific">Schistosoma bovis</name>
    <name type="common">Blood fluke</name>
    <dbReference type="NCBI Taxonomy" id="6184"/>
    <lineage>
        <taxon>Eukaryota</taxon>
        <taxon>Metazoa</taxon>
        <taxon>Spiralia</taxon>
        <taxon>Lophotrochozoa</taxon>
        <taxon>Platyhelminthes</taxon>
        <taxon>Trematoda</taxon>
        <taxon>Digenea</taxon>
        <taxon>Strigeidida</taxon>
        <taxon>Schistosomatoidea</taxon>
        <taxon>Schistosomatidae</taxon>
        <taxon>Schistosoma</taxon>
    </lineage>
</organism>
<dbReference type="EMBL" id="QMKO01001578">
    <property type="protein sequence ID" value="RTG88450.1"/>
    <property type="molecule type" value="Genomic_DNA"/>
</dbReference>
<dbReference type="GO" id="GO:0071014">
    <property type="term" value="C:post-mRNA release spliceosomal complex"/>
    <property type="evidence" value="ECO:0007669"/>
    <property type="project" value="TreeGrafter"/>
</dbReference>
<name>A0A430QL78_SCHBO</name>
<dbReference type="InterPro" id="IPR007590">
    <property type="entry name" value="Saf4/Yju2"/>
</dbReference>
<evidence type="ECO:0000313" key="3">
    <source>
        <dbReference type="EMBL" id="RTG88450.1"/>
    </source>
</evidence>
<keyword evidence="4" id="KW-1185">Reference proteome</keyword>
<reference evidence="3 4" key="1">
    <citation type="journal article" date="2019" name="PLoS Pathog.">
        <title>Genome sequence of the bovine parasite Schistosoma bovis Tanzania.</title>
        <authorList>
            <person name="Oey H."/>
            <person name="Zakrzewski M."/>
            <person name="Gobert G."/>
            <person name="Gravermann K."/>
            <person name="Stoye J."/>
            <person name="Jones M."/>
            <person name="Mcmanus D."/>
            <person name="Krause L."/>
        </authorList>
    </citation>
    <scope>NUCLEOTIDE SEQUENCE [LARGE SCALE GENOMIC DNA]</scope>
    <source>
        <strain evidence="3 4">TAN1997</strain>
    </source>
</reference>
<evidence type="ECO:0000256" key="1">
    <source>
        <dbReference type="ARBA" id="ARBA00005595"/>
    </source>
</evidence>
<protein>
    <submittedName>
        <fullName evidence="3">Coiled-coil domain-containing protein 130</fullName>
    </submittedName>
</protein>
<accession>A0A430QL78</accession>
<dbReference type="Proteomes" id="UP000290809">
    <property type="component" value="Unassembled WGS sequence"/>
</dbReference>
<comment type="similarity">
    <text evidence="1">Belongs to the CWC16 family.</text>
</comment>
<gene>
    <name evidence="3" type="ORF">DC041_0010118</name>
</gene>
<evidence type="ECO:0000256" key="2">
    <source>
        <dbReference type="SAM" id="MobiDB-lite"/>
    </source>
</evidence>
<dbReference type="GO" id="GO:0000398">
    <property type="term" value="P:mRNA splicing, via spliceosome"/>
    <property type="evidence" value="ECO:0007669"/>
    <property type="project" value="InterPro"/>
</dbReference>
<dbReference type="GO" id="GO:0005684">
    <property type="term" value="C:U2-type spliceosomal complex"/>
    <property type="evidence" value="ECO:0007669"/>
    <property type="project" value="TreeGrafter"/>
</dbReference>
<dbReference type="PANTHER" id="PTHR12111">
    <property type="entry name" value="SPLICING FACTOR YJU2"/>
    <property type="match status" value="1"/>
</dbReference>
<evidence type="ECO:0000313" key="4">
    <source>
        <dbReference type="Proteomes" id="UP000290809"/>
    </source>
</evidence>
<sequence length="392" mass="44907">RDWLYCRVLFLSTGQPDICLLHTSLEAAPNRNNSFVFLFIKGERKGTNKYYPPDFDPNHHRNLNSYHGTHALRQRGRKAGQGIITIRFEMPFNCWCLTCKNPIGMGVRYNAEKKKVGMYHSTPIYQFSMPCHLCAGRIVMQTDPKNFQYVILEGARRKVQKWDSEENEQVLIADHSEKKQLATDAMYHLEHNVTDKRKASEIIPAIQEVQIDRLRHEDDFTLNQIARKKFREAKKQSEEKLVRDNSLLNRLSLTGSHVELLPETEDDSTMAKVMFLTHSKRNITANPLNSTSLIRNRNSHVPASKAKSASKADNIKKSTISTLKKTPRMSMDLIIYRPCKSKKLINKSGDSGIEENESSLSTPNRFCNHVTDSPVELVTYESSDDSHSNIDV</sequence>
<proteinExistence type="inferred from homology"/>
<comment type="caution">
    <text evidence="3">The sequence shown here is derived from an EMBL/GenBank/DDBJ whole genome shotgun (WGS) entry which is preliminary data.</text>
</comment>
<dbReference type="AlphaFoldDB" id="A0A430QL78"/>
<feature type="non-terminal residue" evidence="3">
    <location>
        <position position="1"/>
    </location>
</feature>